<name>A0A917CBK2_9BACL</name>
<reference evidence="1" key="1">
    <citation type="journal article" date="2014" name="Int. J. Syst. Evol. Microbiol.">
        <title>Complete genome sequence of Corynebacterium casei LMG S-19264T (=DSM 44701T), isolated from a smear-ripened cheese.</title>
        <authorList>
            <consortium name="US DOE Joint Genome Institute (JGI-PGF)"/>
            <person name="Walter F."/>
            <person name="Albersmeier A."/>
            <person name="Kalinowski J."/>
            <person name="Ruckert C."/>
        </authorList>
    </citation>
    <scope>NUCLEOTIDE SEQUENCE</scope>
    <source>
        <strain evidence="1">CGMCC 1.16134</strain>
    </source>
</reference>
<dbReference type="AlphaFoldDB" id="A0A917CBK2"/>
<accession>A0A917CBK2</accession>
<proteinExistence type="predicted"/>
<protein>
    <submittedName>
        <fullName evidence="1">Uncharacterized protein</fullName>
    </submittedName>
</protein>
<sequence>MHDIQESIKAQRKYCEEHQDPHFAPNDGRCWSCNQNIYVPGHHVWKGKSDGRESSGITVEKAGRELVTGCPHCFRSYCD</sequence>
<keyword evidence="2" id="KW-1185">Reference proteome</keyword>
<gene>
    <name evidence="1" type="ORF">GCM10010912_30140</name>
</gene>
<evidence type="ECO:0000313" key="1">
    <source>
        <dbReference type="EMBL" id="GGF82997.1"/>
    </source>
</evidence>
<comment type="caution">
    <text evidence="1">The sequence shown here is derived from an EMBL/GenBank/DDBJ whole genome shotgun (WGS) entry which is preliminary data.</text>
</comment>
<dbReference type="Proteomes" id="UP000637643">
    <property type="component" value="Unassembled WGS sequence"/>
</dbReference>
<organism evidence="1 2">
    <name type="scientific">Paenibacillus albidus</name>
    <dbReference type="NCBI Taxonomy" id="2041023"/>
    <lineage>
        <taxon>Bacteria</taxon>
        <taxon>Bacillati</taxon>
        <taxon>Bacillota</taxon>
        <taxon>Bacilli</taxon>
        <taxon>Bacillales</taxon>
        <taxon>Paenibacillaceae</taxon>
        <taxon>Paenibacillus</taxon>
    </lineage>
</organism>
<dbReference type="EMBL" id="BMKR01000011">
    <property type="protein sequence ID" value="GGF82997.1"/>
    <property type="molecule type" value="Genomic_DNA"/>
</dbReference>
<evidence type="ECO:0000313" key="2">
    <source>
        <dbReference type="Proteomes" id="UP000637643"/>
    </source>
</evidence>
<reference evidence="1" key="2">
    <citation type="submission" date="2020-09" db="EMBL/GenBank/DDBJ databases">
        <authorList>
            <person name="Sun Q."/>
            <person name="Zhou Y."/>
        </authorList>
    </citation>
    <scope>NUCLEOTIDE SEQUENCE</scope>
    <source>
        <strain evidence="1">CGMCC 1.16134</strain>
    </source>
</reference>